<dbReference type="PROSITE" id="PS51257">
    <property type="entry name" value="PROKAR_LIPOPROTEIN"/>
    <property type="match status" value="1"/>
</dbReference>
<evidence type="ECO:0000313" key="2">
    <source>
        <dbReference type="EMBL" id="RDH84061.1"/>
    </source>
</evidence>
<protein>
    <submittedName>
        <fullName evidence="2">Uncharacterized protein</fullName>
    </submittedName>
</protein>
<accession>A0A370DGQ4</accession>
<name>A0A370DGQ4_9GAMM</name>
<comment type="caution">
    <text evidence="2">The sequence shown here is derived from an EMBL/GenBank/DDBJ whole genome shotgun (WGS) entry which is preliminary data.</text>
</comment>
<feature type="signal peptide" evidence="1">
    <location>
        <begin position="1"/>
        <end position="22"/>
    </location>
</feature>
<keyword evidence="1" id="KW-0732">Signal</keyword>
<feature type="chain" id="PRO_5016877961" evidence="1">
    <location>
        <begin position="23"/>
        <end position="300"/>
    </location>
</feature>
<keyword evidence="3" id="KW-1185">Reference proteome</keyword>
<gene>
    <name evidence="2" type="ORF">DIZ80_07975</name>
</gene>
<evidence type="ECO:0000256" key="1">
    <source>
        <dbReference type="SAM" id="SignalP"/>
    </source>
</evidence>
<organism evidence="2 3">
    <name type="scientific">endosymbiont of Galathealinum brachiosum</name>
    <dbReference type="NCBI Taxonomy" id="2200906"/>
    <lineage>
        <taxon>Bacteria</taxon>
        <taxon>Pseudomonadati</taxon>
        <taxon>Pseudomonadota</taxon>
        <taxon>Gammaproteobacteria</taxon>
        <taxon>sulfur-oxidizing symbionts</taxon>
    </lineage>
</organism>
<proteinExistence type="predicted"/>
<dbReference type="AlphaFoldDB" id="A0A370DGQ4"/>
<sequence>MIEMKLKLVIIFILFNMLSACASKPDKIQPFWMEKANDYAANGVLLYEQQLYKESVVSFSRAYNAYQRFDYVKGISNSLLNLSKAEIARHNVTEAEIHLKELDVLIEEYDFNIISIHVDIIRSSISINKIELNKAENILNKYIDSLGGNIQSIQKNLYIALLTNRVRLAVKSNYDSEYWVKIYASKTDKNNARLLRFNAQMAGIKNDLNVVNQLFSGAMEIYREQANSKSVLSTLKEWGETLRGMNQLNAAAKRYETAYKVAKSASVKFEENIIINKLLEIYELQSDSENIRRLKKLQSS</sequence>
<dbReference type="EMBL" id="QFXC01000008">
    <property type="protein sequence ID" value="RDH84061.1"/>
    <property type="molecule type" value="Genomic_DNA"/>
</dbReference>
<evidence type="ECO:0000313" key="3">
    <source>
        <dbReference type="Proteomes" id="UP000254266"/>
    </source>
</evidence>
<dbReference type="Proteomes" id="UP000254266">
    <property type="component" value="Unassembled WGS sequence"/>
</dbReference>
<reference evidence="2 3" key="1">
    <citation type="journal article" date="2018" name="ISME J.">
        <title>Endosymbiont genomes yield clues of tubeworm success.</title>
        <authorList>
            <person name="Li Y."/>
            <person name="Liles M.R."/>
            <person name="Halanych K.M."/>
        </authorList>
    </citation>
    <scope>NUCLEOTIDE SEQUENCE [LARGE SCALE GENOMIC DNA]</scope>
    <source>
        <strain evidence="2">A1464</strain>
    </source>
</reference>